<evidence type="ECO:0000259" key="1">
    <source>
        <dbReference type="Pfam" id="PF10551"/>
    </source>
</evidence>
<evidence type="ECO:0000313" key="2">
    <source>
        <dbReference type="Proteomes" id="UP000515158"/>
    </source>
</evidence>
<keyword evidence="2" id="KW-1185">Reference proteome</keyword>
<protein>
    <submittedName>
        <fullName evidence="3">Uncharacterized protein LOC117651868</fullName>
    </submittedName>
</protein>
<dbReference type="InParanoid" id="A0A6P9A353"/>
<dbReference type="Gene3D" id="2.20.25.240">
    <property type="match status" value="1"/>
</dbReference>
<dbReference type="AlphaFoldDB" id="A0A6P9A353"/>
<name>A0A6P9A353_THRPL</name>
<sequence length="492" mass="56475">MNPNDPDVSLVDGIRKGTYIVHGRDGHSYHYNRTMKGGRLSLECINYRKRCRGRASVDARGQHFRQTQRHNHAPNWNLLHERRLRAAIMDRCRSGDDKCLHTIYDEERLKLRTPRAAAANIPFPKLLPSMQRARNSKLPPLPHTLTELDLLLRDPRYSFLTKTLDGEDCIYAGAYGLSANRTRCLIFISKRMLLYLRTRKLLLCDGTFHIVPNNLGCSQIWNLVTIRRHHVIPIGSIFMQSQLTECYRAAITAIKLLLPGYEPKEIMCDFENSQQKALSIEFPIAQRRGCHFHFTKANLLHAKEMGLAVLIQDDGVCDSIMRCLCAIPLLHADFIIDGVLEMAEYTQRSGRWNQLGPFFDYIERTWLRPSRLPILSVYKCEHRTSNACESYHHALNVAMGQLAHPNVYKVLSALVRLEDRYVQDLVVLKSGRQSTRNRKMSSICNDEIIKGLTAELEEEEISIHSFLRKASRRLQSLYNEVLGLVLAPHPVG</sequence>
<dbReference type="KEGG" id="tpal:117651868"/>
<dbReference type="RefSeq" id="XP_034252298.1">
    <property type="nucleotide sequence ID" value="XM_034396407.1"/>
</dbReference>
<accession>A0A6P9A353</accession>
<dbReference type="GeneID" id="117651868"/>
<feature type="domain" description="MULE transposase" evidence="1">
    <location>
        <begin position="203"/>
        <end position="296"/>
    </location>
</feature>
<proteinExistence type="predicted"/>
<dbReference type="OrthoDB" id="7553104at2759"/>
<gene>
    <name evidence="3" type="primary">LOC117651868</name>
</gene>
<organism evidence="3">
    <name type="scientific">Thrips palmi</name>
    <name type="common">Melon thrips</name>
    <dbReference type="NCBI Taxonomy" id="161013"/>
    <lineage>
        <taxon>Eukaryota</taxon>
        <taxon>Metazoa</taxon>
        <taxon>Ecdysozoa</taxon>
        <taxon>Arthropoda</taxon>
        <taxon>Hexapoda</taxon>
        <taxon>Insecta</taxon>
        <taxon>Pterygota</taxon>
        <taxon>Neoptera</taxon>
        <taxon>Paraneoptera</taxon>
        <taxon>Thysanoptera</taxon>
        <taxon>Terebrantia</taxon>
        <taxon>Thripoidea</taxon>
        <taxon>Thripidae</taxon>
        <taxon>Thrips</taxon>
    </lineage>
</organism>
<dbReference type="Pfam" id="PF10551">
    <property type="entry name" value="MULE"/>
    <property type="match status" value="1"/>
</dbReference>
<evidence type="ECO:0000313" key="3">
    <source>
        <dbReference type="RefSeq" id="XP_034252298.1"/>
    </source>
</evidence>
<reference evidence="3" key="1">
    <citation type="submission" date="2025-08" db="UniProtKB">
        <authorList>
            <consortium name="RefSeq"/>
        </authorList>
    </citation>
    <scope>IDENTIFICATION</scope>
    <source>
        <tissue evidence="3">Total insect</tissue>
    </source>
</reference>
<dbReference type="InterPro" id="IPR018289">
    <property type="entry name" value="MULE_transposase_dom"/>
</dbReference>
<dbReference type="Proteomes" id="UP000515158">
    <property type="component" value="Unplaced"/>
</dbReference>